<organism evidence="1 2">
    <name type="scientific">Lachnellula suecica</name>
    <dbReference type="NCBI Taxonomy" id="602035"/>
    <lineage>
        <taxon>Eukaryota</taxon>
        <taxon>Fungi</taxon>
        <taxon>Dikarya</taxon>
        <taxon>Ascomycota</taxon>
        <taxon>Pezizomycotina</taxon>
        <taxon>Leotiomycetes</taxon>
        <taxon>Helotiales</taxon>
        <taxon>Lachnaceae</taxon>
        <taxon>Lachnellula</taxon>
    </lineage>
</organism>
<dbReference type="InterPro" id="IPR011990">
    <property type="entry name" value="TPR-like_helical_dom_sf"/>
</dbReference>
<dbReference type="Gene3D" id="1.25.40.10">
    <property type="entry name" value="Tetratricopeptide repeat domain"/>
    <property type="match status" value="2"/>
</dbReference>
<dbReference type="OrthoDB" id="5379420at2759"/>
<dbReference type="InterPro" id="IPR019734">
    <property type="entry name" value="TPR_rpt"/>
</dbReference>
<evidence type="ECO:0000313" key="2">
    <source>
        <dbReference type="Proteomes" id="UP000469558"/>
    </source>
</evidence>
<dbReference type="Proteomes" id="UP000469558">
    <property type="component" value="Unassembled WGS sequence"/>
</dbReference>
<comment type="caution">
    <text evidence="1">The sequence shown here is derived from an EMBL/GenBank/DDBJ whole genome shotgun (WGS) entry which is preliminary data.</text>
</comment>
<proteinExistence type="predicted"/>
<feature type="non-terminal residue" evidence="1">
    <location>
        <position position="1"/>
    </location>
</feature>
<dbReference type="AlphaFoldDB" id="A0A8T9CFB6"/>
<dbReference type="SUPFAM" id="SSF81901">
    <property type="entry name" value="HCP-like"/>
    <property type="match status" value="2"/>
</dbReference>
<gene>
    <name evidence="1" type="ORF">LSUE1_G001797</name>
</gene>
<keyword evidence="2" id="KW-1185">Reference proteome</keyword>
<protein>
    <submittedName>
        <fullName evidence="1">Uncharacterized protein</fullName>
    </submittedName>
</protein>
<accession>A0A8T9CFB6</accession>
<reference evidence="1 2" key="1">
    <citation type="submission" date="2018-05" db="EMBL/GenBank/DDBJ databases">
        <title>Genome sequencing and assembly of the regulated plant pathogen Lachnellula willkommii and related sister species for the development of diagnostic species identification markers.</title>
        <authorList>
            <person name="Giroux E."/>
            <person name="Bilodeau G."/>
        </authorList>
    </citation>
    <scope>NUCLEOTIDE SEQUENCE [LARGE SCALE GENOMIC DNA]</scope>
    <source>
        <strain evidence="1 2">CBS 268.59</strain>
    </source>
</reference>
<evidence type="ECO:0000313" key="1">
    <source>
        <dbReference type="EMBL" id="TVY83872.1"/>
    </source>
</evidence>
<name>A0A8T9CFB6_9HELO</name>
<dbReference type="Pfam" id="PF13181">
    <property type="entry name" value="TPR_8"/>
    <property type="match status" value="1"/>
</dbReference>
<sequence length="413" mass="45931">CDCGSRPLFTLNSFNTRNPNHFAIMATLRRSMPLLERSCKLLSPRHLHTTSHLQATRSRPSPRVARAARANASTPTMVRVKKESDPDDFLPPSYMLDSAIKAGALKPKSGADTIIAFLRDFQPIMRDPDRERVQELCMEHDVTPTDMTILMGILRRCQGPPQQTLAKYLALAAADLGEKTAIFELIQSAINSGHPERYSGPLRELQSLAVGENDPEAMVLLGKVNFAKQRDDEAMEWFQKATRRPNKGSDGSEEHYGFAGAGEALVFEGRIHLKRGQKEAAESSFTKAALDLDHPNAYFHLSQLENPGSPNERVYLLKAASSGIHEACHQLGLLELENILEQKKKLTSLEDYGMALEWYSLAAANGSGLGMLSMASFCKKVGKMEDALAWLDKAEEVLEVRNEALELKREWTK</sequence>
<dbReference type="EMBL" id="QGMK01000143">
    <property type="protein sequence ID" value="TVY83872.1"/>
    <property type="molecule type" value="Genomic_DNA"/>
</dbReference>